<dbReference type="CDD" id="cd02241">
    <property type="entry name" value="cupin_OxOx"/>
    <property type="match status" value="1"/>
</dbReference>
<keyword evidence="5" id="KW-0464">Manganese</keyword>
<dbReference type="SUPFAM" id="SSF51182">
    <property type="entry name" value="RmlC-like cupins"/>
    <property type="match status" value="1"/>
</dbReference>
<dbReference type="InterPro" id="IPR001929">
    <property type="entry name" value="Germin"/>
</dbReference>
<sequence>MPTISASLIRTAILALSSLAMAAPQRRDNSTAPGLSLTARLQLADTAVQRYSLLPNDEDFVYDFNTTKFPFSNRESFPALEGTGGGMAVGEIPPCGMTFVHLHPRAAELFVVTSGRVLTEMVPETTVLDASGKQRVIRTDLGVNQMTVLPMGSFHTQVNPECAPARAVAAFTSDDNGVSVIASQTFALSDGVIERTFGGSIAGEDIDRVRDAIPTRVAIRVDECLAKCGLQKRAV</sequence>
<evidence type="ECO:0000259" key="7">
    <source>
        <dbReference type="SMART" id="SM00835"/>
    </source>
</evidence>
<keyword evidence="9" id="KW-1185">Reference proteome</keyword>
<dbReference type="EMBL" id="JARVKF010000310">
    <property type="protein sequence ID" value="KAK9419491.1"/>
    <property type="molecule type" value="Genomic_DNA"/>
</dbReference>
<dbReference type="InterPro" id="IPR011051">
    <property type="entry name" value="RmlC_Cupin_sf"/>
</dbReference>
<protein>
    <submittedName>
        <fullName evidence="8">Cupin type-1 domain-containing protein</fullName>
    </submittedName>
</protein>
<comment type="similarity">
    <text evidence="2">Belongs to the germin family.</text>
</comment>
<dbReference type="InterPro" id="IPR006045">
    <property type="entry name" value="Cupin_1"/>
</dbReference>
<proteinExistence type="inferred from homology"/>
<dbReference type="Pfam" id="PF00190">
    <property type="entry name" value="Cupin_1"/>
    <property type="match status" value="1"/>
</dbReference>
<keyword evidence="3" id="KW-0964">Secreted</keyword>
<feature type="domain" description="Cupin type-1" evidence="7">
    <location>
        <begin position="51"/>
        <end position="207"/>
    </location>
</feature>
<dbReference type="InterPro" id="IPR014710">
    <property type="entry name" value="RmlC-like_jellyroll"/>
</dbReference>
<comment type="caution">
    <text evidence="8">The sequence shown here is derived from an EMBL/GenBank/DDBJ whole genome shotgun (WGS) entry which is preliminary data.</text>
</comment>
<evidence type="ECO:0000256" key="3">
    <source>
        <dbReference type="ARBA" id="ARBA00022525"/>
    </source>
</evidence>
<feature type="chain" id="PRO_5046932410" evidence="6">
    <location>
        <begin position="23"/>
        <end position="235"/>
    </location>
</feature>
<evidence type="ECO:0000313" key="8">
    <source>
        <dbReference type="EMBL" id="KAK9419491.1"/>
    </source>
</evidence>
<evidence type="ECO:0000313" key="9">
    <source>
        <dbReference type="Proteomes" id="UP001408356"/>
    </source>
</evidence>
<dbReference type="SMART" id="SM00835">
    <property type="entry name" value="Cupin_1"/>
    <property type="match status" value="1"/>
</dbReference>
<organism evidence="8 9">
    <name type="scientific">Seiridium unicorne</name>
    <dbReference type="NCBI Taxonomy" id="138068"/>
    <lineage>
        <taxon>Eukaryota</taxon>
        <taxon>Fungi</taxon>
        <taxon>Dikarya</taxon>
        <taxon>Ascomycota</taxon>
        <taxon>Pezizomycotina</taxon>
        <taxon>Sordariomycetes</taxon>
        <taxon>Xylariomycetidae</taxon>
        <taxon>Amphisphaeriales</taxon>
        <taxon>Sporocadaceae</taxon>
        <taxon>Seiridium</taxon>
    </lineage>
</organism>
<dbReference type="PANTHER" id="PTHR31238">
    <property type="entry name" value="GERMIN-LIKE PROTEIN SUBFAMILY 3 MEMBER 3"/>
    <property type="match status" value="1"/>
</dbReference>
<comment type="subcellular location">
    <subcellularLocation>
        <location evidence="1">Secreted</location>
    </subcellularLocation>
</comment>
<evidence type="ECO:0000256" key="2">
    <source>
        <dbReference type="ARBA" id="ARBA00007456"/>
    </source>
</evidence>
<keyword evidence="6" id="KW-0732">Signal</keyword>
<evidence type="ECO:0000256" key="6">
    <source>
        <dbReference type="SAM" id="SignalP"/>
    </source>
</evidence>
<name>A0ABR2UY25_9PEZI</name>
<evidence type="ECO:0000256" key="4">
    <source>
        <dbReference type="ARBA" id="ARBA00022723"/>
    </source>
</evidence>
<reference evidence="8 9" key="1">
    <citation type="journal article" date="2024" name="J. Plant Pathol.">
        <title>Sequence and assembly of the genome of Seiridium unicorne, isolate CBS 538.82, causal agent of cypress canker disease.</title>
        <authorList>
            <person name="Scali E."/>
            <person name="Rocca G.D."/>
            <person name="Danti R."/>
            <person name="Garbelotto M."/>
            <person name="Barberini S."/>
            <person name="Baroncelli R."/>
            <person name="Emiliani G."/>
        </authorList>
    </citation>
    <scope>NUCLEOTIDE SEQUENCE [LARGE SCALE GENOMIC DNA]</scope>
    <source>
        <strain evidence="8 9">BM-138-508</strain>
    </source>
</reference>
<dbReference type="PROSITE" id="PS00725">
    <property type="entry name" value="GERMIN"/>
    <property type="match status" value="1"/>
</dbReference>
<evidence type="ECO:0000256" key="1">
    <source>
        <dbReference type="ARBA" id="ARBA00004613"/>
    </source>
</evidence>
<feature type="signal peptide" evidence="6">
    <location>
        <begin position="1"/>
        <end position="22"/>
    </location>
</feature>
<dbReference type="InterPro" id="IPR019780">
    <property type="entry name" value="Germin_Mn-BS"/>
</dbReference>
<dbReference type="Gene3D" id="2.60.120.10">
    <property type="entry name" value="Jelly Rolls"/>
    <property type="match status" value="1"/>
</dbReference>
<evidence type="ECO:0000256" key="5">
    <source>
        <dbReference type="ARBA" id="ARBA00023211"/>
    </source>
</evidence>
<gene>
    <name evidence="8" type="ORF">SUNI508_07227</name>
</gene>
<keyword evidence="4" id="KW-0479">Metal-binding</keyword>
<accession>A0ABR2UY25</accession>
<dbReference type="Proteomes" id="UP001408356">
    <property type="component" value="Unassembled WGS sequence"/>
</dbReference>